<dbReference type="Proteomes" id="UP000220158">
    <property type="component" value="Chromosome 12"/>
</dbReference>
<keyword evidence="2" id="KW-1133">Transmembrane helix</keyword>
<feature type="transmembrane region" description="Helical" evidence="2">
    <location>
        <begin position="1165"/>
        <end position="1192"/>
    </location>
</feature>
<feature type="transmembrane region" description="Helical" evidence="2">
    <location>
        <begin position="865"/>
        <end position="883"/>
    </location>
</feature>
<feature type="transmembrane region" description="Helical" evidence="2">
    <location>
        <begin position="964"/>
        <end position="981"/>
    </location>
</feature>
<dbReference type="OMA" id="LYIFVSY"/>
<feature type="coiled-coil region" evidence="1">
    <location>
        <begin position="3256"/>
        <end position="3341"/>
    </location>
</feature>
<feature type="transmembrane region" description="Helical" evidence="2">
    <location>
        <begin position="3051"/>
        <end position="3070"/>
    </location>
</feature>
<gene>
    <name evidence="3" type="ORF">PRELSG_1243100</name>
</gene>
<feature type="transmembrane region" description="Helical" evidence="2">
    <location>
        <begin position="1729"/>
        <end position="1749"/>
    </location>
</feature>
<feature type="transmembrane region" description="Helical" evidence="2">
    <location>
        <begin position="600"/>
        <end position="619"/>
    </location>
</feature>
<evidence type="ECO:0000313" key="4">
    <source>
        <dbReference type="Proteomes" id="UP000220158"/>
    </source>
</evidence>
<feature type="transmembrane region" description="Helical" evidence="2">
    <location>
        <begin position="3720"/>
        <end position="3736"/>
    </location>
</feature>
<feature type="transmembrane region" description="Helical" evidence="2">
    <location>
        <begin position="3803"/>
        <end position="3821"/>
    </location>
</feature>
<feature type="transmembrane region" description="Helical" evidence="2">
    <location>
        <begin position="631"/>
        <end position="650"/>
    </location>
</feature>
<feature type="transmembrane region" description="Helical" evidence="2">
    <location>
        <begin position="928"/>
        <end position="944"/>
    </location>
</feature>
<keyword evidence="2" id="KW-0472">Membrane</keyword>
<organism evidence="3 4">
    <name type="scientific">Plasmodium relictum</name>
    <dbReference type="NCBI Taxonomy" id="85471"/>
    <lineage>
        <taxon>Eukaryota</taxon>
        <taxon>Sar</taxon>
        <taxon>Alveolata</taxon>
        <taxon>Apicomplexa</taxon>
        <taxon>Aconoidasida</taxon>
        <taxon>Haemosporida</taxon>
        <taxon>Plasmodiidae</taxon>
        <taxon>Plasmodium</taxon>
        <taxon>Plasmodium (Haemamoeba)</taxon>
    </lineage>
</organism>
<protein>
    <submittedName>
        <fullName evidence="3">Uncharacterized protein</fullName>
    </submittedName>
</protein>
<dbReference type="GeneID" id="39737675"/>
<keyword evidence="4" id="KW-1185">Reference proteome</keyword>
<dbReference type="VEuPathDB" id="PlasmoDB:PRELSG_1243100"/>
<evidence type="ECO:0000256" key="1">
    <source>
        <dbReference type="SAM" id="Coils"/>
    </source>
</evidence>
<accession>A0A1J1H997</accession>
<dbReference type="RefSeq" id="XP_028534545.1">
    <property type="nucleotide sequence ID" value="XM_028678236.1"/>
</dbReference>
<keyword evidence="2" id="KW-0812">Transmembrane</keyword>
<feature type="transmembrane region" description="Helical" evidence="2">
    <location>
        <begin position="3865"/>
        <end position="3883"/>
    </location>
</feature>
<name>A0A1J1H997_PLARL</name>
<feature type="transmembrane region" description="Helical" evidence="2">
    <location>
        <begin position="3466"/>
        <end position="3485"/>
    </location>
</feature>
<feature type="transmembrane region" description="Helical" evidence="2">
    <location>
        <begin position="3124"/>
        <end position="3142"/>
    </location>
</feature>
<feature type="transmembrane region" description="Helical" evidence="2">
    <location>
        <begin position="711"/>
        <end position="734"/>
    </location>
</feature>
<dbReference type="OrthoDB" id="428850at2759"/>
<feature type="coiled-coil region" evidence="1">
    <location>
        <begin position="3842"/>
        <end position="3869"/>
    </location>
</feature>
<proteinExistence type="predicted"/>
<feature type="transmembrane region" description="Helical" evidence="2">
    <location>
        <begin position="1769"/>
        <end position="1793"/>
    </location>
</feature>
<sequence length="4071" mass="495228">MNDDKLSNLIQKIGHHIDDIRDRSVTILIQKYEKSLIDETDFKKRNYFFYIILHYINDRNSYISLKSLRNVFSFVHSIIKKDEEIKKKFEEIDISKFMNEFLIHFKNNEEKYKSNNLIINSEVKNDINQKDDTFIKNYEKSLIENSNNEYYKIITILGELINLYQSENKEILKFNNNENSSNQKEDKFCHIKNKDNKNPNVNNEKNLLTEHNLNRYNKTNVKKKEYFEESSFTNINDQLNENDLGRELVETNINNNGKLNILNIIYKSDLNLKNKEHIKNKTPEFSEKKEKLNSHDNSFCKNKNSVYKNTSLSNHNNNISEKDRMDLNQIIKKNNCINIFTKNNCTNNNEFEYYNALCCIKNKVNEKLKYLLLNYKKNKATKKKEYNTYYDYVIPTFARKDINNINYARILNNYTFFYLYNFFDSFCMFKKNFMNINNIRSKEELYEKNSLKEKDSESIKTDNQNQEEEKKKSIKDKENSINYYSIYLNNNYLYNKNISYKILNYINKMILLIFGMKMKFNYFEILGMNIIKKKISVDDLIYMNKEVNKILNEYIYIFNKDILFFNYKFLYTLSYNIRYIYKSYVENNQLTNDFNHVNNIVSNLSYIIYIIIHSLYISLIKGCICNHIFNIYINNFFFLISQNLFYILFICMHKKNDIHSNNKEDNIYTLDNNKEITQLINNINVFYYNSYMKKLQNMENKEILEINENDMYHYLLITENNCIYFFKFIILYMFEILKISYFKINKISQNCVTLNFQLDNFVVIYDFIYNLLIHYFNEETKQVDEHLEFLIEFVKASNFHQCINKKKKKINTSISEDFVVNELNNFSSTSCTTDDLTNNKLESIEIFSNNTYKYTYKYSLKQIEILKIVCLYINYTPISFIIMKKIKKDLINLLKMFLYDLNLNIYYSEILYFFKTFFFFYDYEIYKEYNDFILYYYSLINLFFMDDKNRLDISTFMSINNNIFHFLFFFPVNYCTLNNFLEKYYSTYIKEGKTKYDNDTFSNENNTSNTLLESFDSLSKSFTGNIQCEIVESEEDHINNLFSFLTEKTGDINKKKNTMEYEKQDKNDDYENKNNFYSKFVQNIMNILIENNLKMMFNSFILLSSEYHNVTNFTNLDERSISMYQFIVDKLKDYNKIYILTFDYLPENQKCFQKITKFVKLFKNFLLLLHNIISLIYNYNTAIVFFFFNFILNINDEKANFFKKEKELSNNEIDALSDFNTYNYELNNTEKINNSNYDEYFEKNMHTNINLNEDDENINYSDTYCYIPRNVNTNKNINKDNKKVNNNNISKNVFNNNQTEYCNTYEDTYLCNKVTNEQSFKKNEDNKINQNIFNNEIFTTNYYEDINKKNFFFKKNKKEQYLTEFINEIDNNSNDVLNNTNNHDNLKKKNYSEDIFLSSFQTYEFIDIIYEICIYSKKEIKNYYIFFILENIKKKILRLFDILKKKDINEKKFLLSNIKICTKILVLLNFIEKKYILIYEQDAYKSFDFLYENYFSRYFILNKREKSTKQLIDNQIYFYQNVFLNTHNIYFYIFQKKKKRRSFSFKIFWKWYHQFKIKFSKVKIDESDEKNLDSNIHIKSTNNRNDNFQKDENFIDNNLCEESCKDKINKIDKNNLDIKYRNIFKYTNDWNSNANILNIYISDFLTKQCITDETTIIETLSNIDINRECCLEFFNHIIVFIIKNSSCFNNKSEKKEQNNEVFLCIYEKVFNLYLKLLKEILIKEETKSYIIEVFIYVLKIIILLLITNYRSSNICKRIYKEKYFFLSHLYCFFFFNNETIKVLCISLCFYLIFDQKILLLNKHRIFLEPYLILEKERKKEDFYSSFIQENNTVFSSSSSKLNNFLIDDIEKEHNNGYIDNIEIPNTCDGVLKNSILLKKYKMNFFNLNRKNKYIENNLCNFENKYENTFYIENKIIYFIPFWLYKKLQPNNFLLIIKKLKSFFFFSTKFSYLHIFHDSNINSKEKELCFFGDYNSNNIFLSFFLFINKYYYLIRNMNNIQIKNNYHQTILSTLKRRNILHKNTEIPIFTTTNINSFLFLNVKVDKLYASGYKAYINNLLSKLKLLPAINDRVDKINFDYIYDLNKLFFILYNYYMGLLYVENNFEKNKKIYSNNSRHMCYDKKEENKKVIDFNKDQIKYIYYLFESDCNEIINIINFVYNYMFSYINKLLFFIYNQLKLINKENHLDKNIMIHKYILLLEHFLNVLDICLYIDLILQKKENKKSKINELNKDIDLFIFIYKLLYISVSTSTLKNKISIFSLNLLYNFIKLENYSLKIKYSCYNSSEDISSDTYENKEKKNYILLKEEAHKEKKISEENKNLSTLVNFLFFIISKFTKKIIKKNYKSMKSTNFYCNIINIYEIEESIDVENVNFQHHEKDYLKIDIFFLKNIMSMLHVIMKKKCFIDIYLKNDDLTYININILKKYDYKHFIDKKIENELNNQEKNNNIPIIQELENSKSNDILDKDMKDLNKFKHIFLNKYMKILISFCNIYNDVVIECLYIQLLLFFFKYLLQLLKAEISKEYLKNNYNSKQKILVYFLKYYKADKHICKYLKKIYFIILKYTIFMQNTKFVKDTCNYQMNEQKWQNEKEDNKCKEKKSEMNKYNYVLKEDEINKNYSKLFYEYTLNKYRNYDEITNNEEYEYSYKKDNLLNSNYICVIDFFCCNCEEQKFLFLSIILFLSFFLDKFPFFFDLENNKYNPKKDENYENKKADNIIILCERILHLLSKKNIYINFSILEEAKLFEKYFIKIFIKLLFYDEKETMNNLQKYEIFFYKKKIDIYMQSNDSKSNLYIKEENEKNNEKGNSDYSNTKARKIEIDQSESTDKNSIKSKYDIINGEKNLLKKRNDNINFYSSDTSMFFTKNMIHENCFYINHFINYFLVKKKVKTFLDYIYDKVYYYILIVSMCFKDKNFLSLLLSKNELFYDEFNKMIQEYLKFVLNNKEEVNKKKKKNEMMIQNLLYIFVSYIYIYLNDLYNIFFTQIKNILILPSFFQNIIYINDTNLNIFYENNTLRVEDSSISIFYESLTNIKKKEWNKNLENYTDENIKNIIINNIFHNNNIYLFILYIINDKKYSIKKEKQQKKNSNNCIVFHNDEDEVKQNFSIDNIHLEFKKNNKIFVNKITTNIILFFLLFFYDYYSYNYEIKENILMQITRHIAEHFISLFNLDFLNIYTKHCEIIKAINLKKKKNIKPLKYELNKNLKIIPEKNWTLKQRSIKNNKNELAEKNKTKKKNVASIKYCNSLRTNNTLSKRMNENKKKKSEEIVKEKKSLERIINEKENIKNRQAKNLEMKREEIKKEIMKLKAKRDEIKEGTKKEKLQKLKKKREVTKDINEEKKKDVFSKIGMFINKNESNELNNEYNNLTINGIYIIERIKEKIKRNKKLLSLYTINCFKIIQIYNNISSLIFKYKYIIHLLQNFSYFTNKNIIECIYNSFNFYLNNYFKGEIKYVDEKNIIHFDKEIGYFSYIYMNYFFNFLCCFILYDISTLYKFCCNTLNCIDILNNYFKDLLVNEKGIHICIIILNFYLIIINSYFFDFSFYENTLYLIEEEDGLKKDKLNIKNYTINYLKNKKNEKKDEITYFICIKKLSNEFNKSKFFLYLINYVINNLGNNINKTKIEIENKNNLIILILQLLSYNIIFIENKNEILKLANILIKYLKKNDDILISYYITIFFNSCFINSFFDERLLNLLFNFDKKDNIWFNLIFLSSNKMKKNKEVLVLIKFSILHMYLLLLKNKKFFKKCILYISSDINIYFVLIYVLNEILENLKNLNNEEDMGNNLKIKGLDDKKNDTNKKKCKKYFYAYVELLIIITEIIKVLNNNDVNKYITLNHNKDKANLTLQFKNLYKQIKNELKHLEELIKLIKYTIFIHPLMINIHLLHKFYLCIYIKEFYYFHKTFFKYDLFLVDYLHLIKNKRKKKMSTFNLDEERKDNNIFDVSLEKYQKENNLNSEIKKKSQLFNNDSEEKSYKKGNMEKSKIINWESSCQEKYYFYFFFNTPKHYNLQANNLFSSTLQNEFHYSLTKFFSSFFFDKNKHYTNYSQYNNDQIKIYIDYIYDNINYAIDFFNAF</sequence>
<reference evidence="3 4" key="1">
    <citation type="submission" date="2015-04" db="EMBL/GenBank/DDBJ databases">
        <authorList>
            <consortium name="Pathogen Informatics"/>
        </authorList>
    </citation>
    <scope>NUCLEOTIDE SEQUENCE [LARGE SCALE GENOMIC DNA]</scope>
    <source>
        <strain evidence="3 4">SGS1</strain>
    </source>
</reference>
<feature type="transmembrane region" description="Helical" evidence="2">
    <location>
        <begin position="2956"/>
        <end position="2973"/>
    </location>
</feature>
<feature type="transmembrane region" description="Helical" evidence="2">
    <location>
        <begin position="3666"/>
        <end position="3685"/>
    </location>
</feature>
<dbReference type="EMBL" id="LN835307">
    <property type="protein sequence ID" value="CRH01545.1"/>
    <property type="molecule type" value="Genomic_DNA"/>
</dbReference>
<feature type="transmembrane region" description="Helical" evidence="2">
    <location>
        <begin position="903"/>
        <end position="921"/>
    </location>
</feature>
<evidence type="ECO:0000313" key="3">
    <source>
        <dbReference type="EMBL" id="CRH01545.1"/>
    </source>
</evidence>
<evidence type="ECO:0000256" key="2">
    <source>
        <dbReference type="SAM" id="Phobius"/>
    </source>
</evidence>
<dbReference type="KEGG" id="prel:PRELSG_1243100"/>
<feature type="transmembrane region" description="Helical" evidence="2">
    <location>
        <begin position="3517"/>
        <end position="3537"/>
    </location>
</feature>
<keyword evidence="1" id="KW-0175">Coiled coil</keyword>